<organism evidence="2 3">
    <name type="scientific">Thalictrum thalictroides</name>
    <name type="common">Rue-anemone</name>
    <name type="synonym">Anemone thalictroides</name>
    <dbReference type="NCBI Taxonomy" id="46969"/>
    <lineage>
        <taxon>Eukaryota</taxon>
        <taxon>Viridiplantae</taxon>
        <taxon>Streptophyta</taxon>
        <taxon>Embryophyta</taxon>
        <taxon>Tracheophyta</taxon>
        <taxon>Spermatophyta</taxon>
        <taxon>Magnoliopsida</taxon>
        <taxon>Ranunculales</taxon>
        <taxon>Ranunculaceae</taxon>
        <taxon>Thalictroideae</taxon>
        <taxon>Thalictrum</taxon>
    </lineage>
</organism>
<dbReference type="AlphaFoldDB" id="A0A7J6VGA7"/>
<feature type="compositionally biased region" description="Basic and acidic residues" evidence="1">
    <location>
        <begin position="84"/>
        <end position="94"/>
    </location>
</feature>
<dbReference type="Proteomes" id="UP000554482">
    <property type="component" value="Unassembled WGS sequence"/>
</dbReference>
<gene>
    <name evidence="2" type="ORF">FRX31_026267</name>
</gene>
<evidence type="ECO:0000313" key="3">
    <source>
        <dbReference type="Proteomes" id="UP000554482"/>
    </source>
</evidence>
<name>A0A7J6VGA7_THATH</name>
<feature type="compositionally biased region" description="Polar residues" evidence="1">
    <location>
        <begin position="51"/>
        <end position="62"/>
    </location>
</feature>
<protein>
    <submittedName>
        <fullName evidence="2">Uncharacterized protein</fullName>
    </submittedName>
</protein>
<sequence>MTETGTQTSPTYAANLGSHLDLGFNESSHEFPGFPEINNQPLPVSVNYQPQHVSRRPQTGISITEPDSPSTTRRRERSPIPSSKNKETALEKGKGNIKVPYQMEEDAVRPLKKWKSYSQGTQFQNYFVQETRDTNQATIAGMWEIITSPMIINYLAARGFFVVNANGVDNHNSPTAHLTSQTSYEELQLQYQLQNDLLQANPTQVYNQMTMGDTSGLYGENIVDINRAAATQISDLGEWEERDGPMLSPTTVDIDTQ</sequence>
<keyword evidence="3" id="KW-1185">Reference proteome</keyword>
<accession>A0A7J6VGA7</accession>
<feature type="non-terminal residue" evidence="2">
    <location>
        <position position="257"/>
    </location>
</feature>
<comment type="caution">
    <text evidence="2">The sequence shown here is derived from an EMBL/GenBank/DDBJ whole genome shotgun (WGS) entry which is preliminary data.</text>
</comment>
<dbReference type="EMBL" id="JABWDY010032493">
    <property type="protein sequence ID" value="KAF5184146.1"/>
    <property type="molecule type" value="Genomic_DNA"/>
</dbReference>
<proteinExistence type="predicted"/>
<evidence type="ECO:0000256" key="1">
    <source>
        <dbReference type="SAM" id="MobiDB-lite"/>
    </source>
</evidence>
<reference evidence="2 3" key="1">
    <citation type="submission" date="2020-06" db="EMBL/GenBank/DDBJ databases">
        <title>Transcriptomic and genomic resources for Thalictrum thalictroides and T. hernandezii: Facilitating candidate gene discovery in an emerging model plant lineage.</title>
        <authorList>
            <person name="Arias T."/>
            <person name="Riano-Pachon D.M."/>
            <person name="Di Stilio V.S."/>
        </authorList>
    </citation>
    <scope>NUCLEOTIDE SEQUENCE [LARGE SCALE GENOMIC DNA]</scope>
    <source>
        <strain evidence="3">cv. WT478/WT964</strain>
        <tissue evidence="2">Leaves</tissue>
    </source>
</reference>
<evidence type="ECO:0000313" key="2">
    <source>
        <dbReference type="EMBL" id="KAF5184146.1"/>
    </source>
</evidence>
<feature type="region of interest" description="Disordered" evidence="1">
    <location>
        <begin position="51"/>
        <end position="96"/>
    </location>
</feature>